<protein>
    <submittedName>
        <fullName evidence="2">Uncharacterized protein</fullName>
    </submittedName>
</protein>
<feature type="region of interest" description="Disordered" evidence="1">
    <location>
        <begin position="72"/>
        <end position="98"/>
    </location>
</feature>
<evidence type="ECO:0000313" key="3">
    <source>
        <dbReference type="Proteomes" id="UP000318571"/>
    </source>
</evidence>
<evidence type="ECO:0000256" key="1">
    <source>
        <dbReference type="SAM" id="MobiDB-lite"/>
    </source>
</evidence>
<feature type="compositionally biased region" description="Polar residues" evidence="1">
    <location>
        <begin position="81"/>
        <end position="97"/>
    </location>
</feature>
<organism evidence="2 3">
    <name type="scientific">Tigriopus californicus</name>
    <name type="common">Marine copepod</name>
    <dbReference type="NCBI Taxonomy" id="6832"/>
    <lineage>
        <taxon>Eukaryota</taxon>
        <taxon>Metazoa</taxon>
        <taxon>Ecdysozoa</taxon>
        <taxon>Arthropoda</taxon>
        <taxon>Crustacea</taxon>
        <taxon>Multicrustacea</taxon>
        <taxon>Hexanauplia</taxon>
        <taxon>Copepoda</taxon>
        <taxon>Harpacticoida</taxon>
        <taxon>Harpacticidae</taxon>
        <taxon>Tigriopus</taxon>
    </lineage>
</organism>
<feature type="region of interest" description="Disordered" evidence="1">
    <location>
        <begin position="254"/>
        <end position="274"/>
    </location>
</feature>
<proteinExistence type="predicted"/>
<dbReference type="EMBL" id="VCGU01000001">
    <property type="protein sequence ID" value="TRY80627.1"/>
    <property type="molecule type" value="Genomic_DNA"/>
</dbReference>
<name>A0A553PSG4_TIGCA</name>
<evidence type="ECO:0000313" key="2">
    <source>
        <dbReference type="EMBL" id="TRY80627.1"/>
    </source>
</evidence>
<dbReference type="Proteomes" id="UP000318571">
    <property type="component" value="Chromosome 12"/>
</dbReference>
<keyword evidence="3" id="KW-1185">Reference proteome</keyword>
<accession>A0A553PSG4</accession>
<comment type="caution">
    <text evidence="2">The sequence shown here is derived from an EMBL/GenBank/DDBJ whole genome shotgun (WGS) entry which is preliminary data.</text>
</comment>
<gene>
    <name evidence="2" type="ORF">TCAL_16744</name>
</gene>
<dbReference type="AlphaFoldDB" id="A0A553PSG4"/>
<reference evidence="2 3" key="1">
    <citation type="journal article" date="2018" name="Nat. Ecol. Evol.">
        <title>Genomic signatures of mitonuclear coevolution across populations of Tigriopus californicus.</title>
        <authorList>
            <person name="Barreto F.S."/>
            <person name="Watson E.T."/>
            <person name="Lima T.G."/>
            <person name="Willett C.S."/>
            <person name="Edmands S."/>
            <person name="Li W."/>
            <person name="Burton R.S."/>
        </authorList>
    </citation>
    <scope>NUCLEOTIDE SEQUENCE [LARGE SCALE GENOMIC DNA]</scope>
    <source>
        <strain evidence="2 3">San Diego</strain>
    </source>
</reference>
<sequence>MVDSRAVTISDEADFVAIMVSKETDSRAAINFKEADPKATMISEKADSRATTNFKVANPAAIMISRSRSQANNKFQGGRSQGNNEFQGGRSPGNNGPQEEAIATLESTIWEAIATLESTISETINALESAFSKTITTLELAMLESIVALEWARLEFIVALESAVLEAVLEAVIAPESVWGAWTRAKSIKFILSAAFSTIVSSIESFTFSSIVFIIVPIHATELKVITALVWVDYEWSATISRTSCSCPTSITATTGSSASSATSRTAAATTGSPTTSIATTSVAISSTIATPSPTAIYYDNKNRKMLMHLNTKSAHEMAQGYSRATLTCTTARRTKREQINLEFIAPSGQREEMLELF</sequence>